<evidence type="ECO:0000256" key="1">
    <source>
        <dbReference type="ARBA" id="ARBA00010587"/>
    </source>
</evidence>
<dbReference type="AlphaFoldDB" id="A0A370DV36"/>
<dbReference type="Pfam" id="PF01814">
    <property type="entry name" value="Hemerythrin"/>
    <property type="match status" value="1"/>
</dbReference>
<organism evidence="6 7">
    <name type="scientific">endosymbiont of Lamellibrachia luymesi</name>
    <dbReference type="NCBI Taxonomy" id="2200907"/>
    <lineage>
        <taxon>Bacteria</taxon>
        <taxon>Pseudomonadati</taxon>
        <taxon>Pseudomonadota</taxon>
        <taxon>Gammaproteobacteria</taxon>
        <taxon>sulfur-oxidizing symbionts</taxon>
    </lineage>
</organism>
<dbReference type="SUPFAM" id="SSF47188">
    <property type="entry name" value="Hemerythrin-like"/>
    <property type="match status" value="1"/>
</dbReference>
<dbReference type="CDD" id="cd12107">
    <property type="entry name" value="Hemerythrin"/>
    <property type="match status" value="1"/>
</dbReference>
<gene>
    <name evidence="6" type="ORF">DIZ79_12355</name>
</gene>
<dbReference type="InterPro" id="IPR016131">
    <property type="entry name" value="Haemerythrin_Fe_BS"/>
</dbReference>
<comment type="caution">
    <text evidence="6">The sequence shown here is derived from an EMBL/GenBank/DDBJ whole genome shotgun (WGS) entry which is preliminary data.</text>
</comment>
<protein>
    <submittedName>
        <fullName evidence="6">Hemerythrin</fullName>
    </submittedName>
</protein>
<dbReference type="InterPro" id="IPR035938">
    <property type="entry name" value="Hemerythrin-like_sf"/>
</dbReference>
<name>A0A370DV36_9GAMM</name>
<dbReference type="PROSITE" id="PS00550">
    <property type="entry name" value="HEMERYTHRINS"/>
    <property type="match status" value="1"/>
</dbReference>
<comment type="similarity">
    <text evidence="1">Belongs to the hemerythrin family.</text>
</comment>
<dbReference type="InterPro" id="IPR050669">
    <property type="entry name" value="Hemerythrin"/>
</dbReference>
<sequence>MSMEWQKKFEVGHNKIDMEHRVFFELVKSIAAAEAQGESRDKIRRLIAETAKYAEFHFLSEENIMIDVGYPEFEEHREHHQSLMRNMQKYAVSFESGDSNIHDLVGFLVDWFVKHTTTEDLLLSKYIKQA</sequence>
<dbReference type="EMBL" id="QFXD01000221">
    <property type="protein sequence ID" value="RDH89354.1"/>
    <property type="molecule type" value="Genomic_DNA"/>
</dbReference>
<dbReference type="PANTHER" id="PTHR37164:SF1">
    <property type="entry name" value="BACTERIOHEMERYTHRIN"/>
    <property type="match status" value="1"/>
</dbReference>
<evidence type="ECO:0000256" key="2">
    <source>
        <dbReference type="ARBA" id="ARBA00022621"/>
    </source>
</evidence>
<dbReference type="Gene3D" id="1.20.120.50">
    <property type="entry name" value="Hemerythrin-like"/>
    <property type="match status" value="1"/>
</dbReference>
<keyword evidence="2" id="KW-0813">Transport</keyword>
<dbReference type="NCBIfam" id="NF033749">
    <property type="entry name" value="bact_hemeryth"/>
    <property type="match status" value="1"/>
</dbReference>
<dbReference type="InterPro" id="IPR012312">
    <property type="entry name" value="Hemerythrin-like"/>
</dbReference>
<proteinExistence type="inferred from homology"/>
<evidence type="ECO:0000313" key="6">
    <source>
        <dbReference type="EMBL" id="RDH89354.1"/>
    </source>
</evidence>
<dbReference type="GO" id="GO:0046872">
    <property type="term" value="F:metal ion binding"/>
    <property type="evidence" value="ECO:0007669"/>
    <property type="project" value="UniProtKB-KW"/>
</dbReference>
<reference evidence="6 7" key="1">
    <citation type="journal article" date="2018" name="ISME J.">
        <title>Endosymbiont genomes yield clues of tubeworm success.</title>
        <authorList>
            <person name="Li Y."/>
            <person name="Liles M.R."/>
            <person name="Halanych K.M."/>
        </authorList>
    </citation>
    <scope>NUCLEOTIDE SEQUENCE [LARGE SCALE GENOMIC DNA]</scope>
    <source>
        <strain evidence="6">A1422</strain>
    </source>
</reference>
<dbReference type="InterPro" id="IPR012827">
    <property type="entry name" value="Hemerythrin_metal-bd"/>
</dbReference>
<dbReference type="Proteomes" id="UP000255508">
    <property type="component" value="Unassembled WGS sequence"/>
</dbReference>
<evidence type="ECO:0000256" key="3">
    <source>
        <dbReference type="ARBA" id="ARBA00022723"/>
    </source>
</evidence>
<accession>A0A370DV36</accession>
<evidence type="ECO:0000259" key="5">
    <source>
        <dbReference type="Pfam" id="PF01814"/>
    </source>
</evidence>
<evidence type="ECO:0000256" key="4">
    <source>
        <dbReference type="ARBA" id="ARBA00023004"/>
    </source>
</evidence>
<keyword evidence="2" id="KW-0561">Oxygen transport</keyword>
<dbReference type="NCBIfam" id="TIGR02481">
    <property type="entry name" value="hemeryth_dom"/>
    <property type="match status" value="1"/>
</dbReference>
<dbReference type="GO" id="GO:0005344">
    <property type="term" value="F:oxygen carrier activity"/>
    <property type="evidence" value="ECO:0007669"/>
    <property type="project" value="UniProtKB-KW"/>
</dbReference>
<keyword evidence="3" id="KW-0479">Metal-binding</keyword>
<dbReference type="PANTHER" id="PTHR37164">
    <property type="entry name" value="BACTERIOHEMERYTHRIN"/>
    <property type="match status" value="1"/>
</dbReference>
<feature type="domain" description="Hemerythrin-like" evidence="5">
    <location>
        <begin position="14"/>
        <end position="123"/>
    </location>
</feature>
<keyword evidence="4" id="KW-0408">Iron</keyword>
<evidence type="ECO:0000313" key="7">
    <source>
        <dbReference type="Proteomes" id="UP000255508"/>
    </source>
</evidence>